<evidence type="ECO:0000256" key="11">
    <source>
        <dbReference type="ARBA" id="ARBA00023004"/>
    </source>
</evidence>
<dbReference type="GO" id="GO:0020037">
    <property type="term" value="F:heme binding"/>
    <property type="evidence" value="ECO:0007669"/>
    <property type="project" value="InterPro"/>
</dbReference>
<dbReference type="InterPro" id="IPR037120">
    <property type="entry name" value="Haem_peroxidase_sf_animal"/>
</dbReference>
<dbReference type="GO" id="GO:0031408">
    <property type="term" value="P:oxylipin biosynthetic process"/>
    <property type="evidence" value="ECO:0007669"/>
    <property type="project" value="UniProtKB-KW"/>
</dbReference>
<comment type="caution">
    <text evidence="14">The sequence shown here is derived from an EMBL/GenBank/DDBJ whole genome shotgun (WGS) entry which is preliminary data.</text>
</comment>
<accession>A0A318HKG4</accession>
<dbReference type="GO" id="GO:0046872">
    <property type="term" value="F:metal ion binding"/>
    <property type="evidence" value="ECO:0007669"/>
    <property type="project" value="UniProtKB-KW"/>
</dbReference>
<keyword evidence="4" id="KW-0349">Heme</keyword>
<evidence type="ECO:0000256" key="8">
    <source>
        <dbReference type="ARBA" id="ARBA00022832"/>
    </source>
</evidence>
<organism evidence="14 15">
    <name type="scientific">Mycolicibacterium moriokaense</name>
    <dbReference type="NCBI Taxonomy" id="39691"/>
    <lineage>
        <taxon>Bacteria</taxon>
        <taxon>Bacillati</taxon>
        <taxon>Actinomycetota</taxon>
        <taxon>Actinomycetes</taxon>
        <taxon>Mycobacteriales</taxon>
        <taxon>Mycobacteriaceae</taxon>
        <taxon>Mycolicibacterium</taxon>
    </lineage>
</organism>
<dbReference type="EMBL" id="QJJU01000004">
    <property type="protein sequence ID" value="PXX10511.1"/>
    <property type="molecule type" value="Genomic_DNA"/>
</dbReference>
<keyword evidence="15" id="KW-1185">Reference proteome</keyword>
<evidence type="ECO:0000313" key="15">
    <source>
        <dbReference type="Proteomes" id="UP000247781"/>
    </source>
</evidence>
<keyword evidence="13" id="KW-0275">Fatty acid biosynthesis</keyword>
<dbReference type="GO" id="GO:0006979">
    <property type="term" value="P:response to oxidative stress"/>
    <property type="evidence" value="ECO:0007669"/>
    <property type="project" value="InterPro"/>
</dbReference>
<dbReference type="GO" id="GO:0016702">
    <property type="term" value="F:oxidoreductase activity, acting on single donors with incorporation of molecular oxygen, incorporation of two atoms of oxygen"/>
    <property type="evidence" value="ECO:0007669"/>
    <property type="project" value="TreeGrafter"/>
</dbReference>
<dbReference type="Gene3D" id="1.10.640.10">
    <property type="entry name" value="Haem peroxidase domain superfamily, animal type"/>
    <property type="match status" value="1"/>
</dbReference>
<evidence type="ECO:0000256" key="1">
    <source>
        <dbReference type="ARBA" id="ARBA00001913"/>
    </source>
</evidence>
<dbReference type="Pfam" id="PF03098">
    <property type="entry name" value="An_peroxidase"/>
    <property type="match status" value="1"/>
</dbReference>
<evidence type="ECO:0000256" key="5">
    <source>
        <dbReference type="ARBA" id="ARBA00022723"/>
    </source>
</evidence>
<dbReference type="AlphaFoldDB" id="A0A318HKG4"/>
<dbReference type="InterPro" id="IPR034815">
    <property type="entry name" value="A_dioxygenase"/>
</dbReference>
<keyword evidence="9" id="KW-0223">Dioxygenase</keyword>
<keyword evidence="7" id="KW-0611">Plant defense</keyword>
<evidence type="ECO:0000256" key="6">
    <source>
        <dbReference type="ARBA" id="ARBA00022767"/>
    </source>
</evidence>
<keyword evidence="3 14" id="KW-0575">Peroxidase</keyword>
<protein>
    <submittedName>
        <fullName evidence="14">Heme peroxidase</fullName>
    </submittedName>
</protein>
<evidence type="ECO:0000256" key="12">
    <source>
        <dbReference type="ARBA" id="ARBA00023098"/>
    </source>
</evidence>
<dbReference type="GO" id="GO:0004601">
    <property type="term" value="F:peroxidase activity"/>
    <property type="evidence" value="ECO:0007669"/>
    <property type="project" value="UniProtKB-KW"/>
</dbReference>
<reference evidence="15" key="1">
    <citation type="submission" date="2018-05" db="EMBL/GenBank/DDBJ databases">
        <authorList>
            <person name="Deangelis K."/>
            <person name="Huntemann M."/>
            <person name="Clum A."/>
            <person name="Pillay M."/>
            <person name="Palaniappan K."/>
            <person name="Varghese N."/>
            <person name="Mikhailova N."/>
            <person name="Stamatis D."/>
            <person name="Reddy T."/>
            <person name="Daum C."/>
            <person name="Shapiro N."/>
            <person name="Ivanova N."/>
            <person name="Kyrpides N."/>
            <person name="Woyke T."/>
        </authorList>
    </citation>
    <scope>NUCLEOTIDE SEQUENCE [LARGE SCALE GENOMIC DNA]</scope>
    <source>
        <strain evidence="15">GAS496</strain>
    </source>
</reference>
<dbReference type="SUPFAM" id="SSF48113">
    <property type="entry name" value="Heme-dependent peroxidases"/>
    <property type="match status" value="1"/>
</dbReference>
<keyword evidence="8" id="KW-0276">Fatty acid metabolism</keyword>
<keyword evidence="12" id="KW-0443">Lipid metabolism</keyword>
<evidence type="ECO:0000256" key="4">
    <source>
        <dbReference type="ARBA" id="ARBA00022617"/>
    </source>
</evidence>
<dbReference type="PROSITE" id="PS50292">
    <property type="entry name" value="PEROXIDASE_3"/>
    <property type="match status" value="1"/>
</dbReference>
<dbReference type="PANTHER" id="PTHR11903">
    <property type="entry name" value="PROSTAGLANDIN G/H SYNTHASE"/>
    <property type="match status" value="1"/>
</dbReference>
<keyword evidence="2" id="KW-0444">Lipid biosynthesis</keyword>
<keyword evidence="5" id="KW-0479">Metal-binding</keyword>
<keyword evidence="10" id="KW-0560">Oxidoreductase</keyword>
<dbReference type="CDD" id="cd09818">
    <property type="entry name" value="PIOX_like"/>
    <property type="match status" value="1"/>
</dbReference>
<keyword evidence="11" id="KW-0408">Iron</keyword>
<dbReference type="PANTHER" id="PTHR11903:SF11">
    <property type="entry name" value="ALPHA-DIOXYGENASE 1"/>
    <property type="match status" value="1"/>
</dbReference>
<dbReference type="InterPro" id="IPR010255">
    <property type="entry name" value="Haem_peroxidase_sf"/>
</dbReference>
<keyword evidence="6" id="KW-0925">Oxylipin biosynthesis</keyword>
<evidence type="ECO:0000256" key="9">
    <source>
        <dbReference type="ARBA" id="ARBA00022964"/>
    </source>
</evidence>
<sequence>MTRMLARLLSWVAGKVDRLVGWSRLPTVLAVLVLIGIRAQLRARNLIDTRGPNAGGPAGHDSDAAEHRNARTIDGSYNKLTDPLVGATGCRFGRNVPLTHVYREEPAELLEPNPRVISRRLLTREQFQPATTLNLLAAAWIQFEVHDWLSHGTDDKNRWKIPLEPDDDWPEPPMTIKRTEPDPQPDGWGPPTFVTRDSHWWDGSQIYGTKPDFANAIRTREGGHLRIDHLGLAPEDTDKLLDFDGPAGNFWLGLAILHSLFMHEHNAICDHLAAADPKMSDQELYDKARLVNAALMAKIHTVDWTPAIIAHPTTVFSLRANWYGVLGERFHRRFGRITDSEILQGIPGSPTNDHGVAYSLTEEFVAVYRMHPLMPDDYVFRSVADDSELVRHVLPDLTVLNVRKRLDELQMADIFYSFGRSHPGAITLHNFPRHLQEFRKLKPDKTPGELVDLGAIDVLRVRERGVPRYNEFRRLFRLKPAASFEELTDNPVWAEELRQIYGDVERVDLVVGMYAETKPKGFGFSDTAFRVFILMASRRLECDRFFTTDFTPEIYTPAGMSWIEDNTMRDVLLRHFPSLEPALRGVENPFAPWIPVRKEPS</sequence>
<evidence type="ECO:0000256" key="2">
    <source>
        <dbReference type="ARBA" id="ARBA00022516"/>
    </source>
</evidence>
<dbReference type="GO" id="GO:0006633">
    <property type="term" value="P:fatty acid biosynthetic process"/>
    <property type="evidence" value="ECO:0007669"/>
    <property type="project" value="UniProtKB-KW"/>
</dbReference>
<reference evidence="14 15" key="2">
    <citation type="submission" date="2018-06" db="EMBL/GenBank/DDBJ databases">
        <title>Sequencing of bacterial isolates from soil warming experiment in Harvard Forest, Massachusetts, USA.</title>
        <authorList>
            <person name="Deangelis K.PhD."/>
        </authorList>
    </citation>
    <scope>NUCLEOTIDE SEQUENCE [LARGE SCALE GENOMIC DNA]</scope>
    <source>
        <strain evidence="14 15">GAS496</strain>
    </source>
</reference>
<dbReference type="GO" id="GO:0006952">
    <property type="term" value="P:defense response"/>
    <property type="evidence" value="ECO:0007669"/>
    <property type="project" value="UniProtKB-KW"/>
</dbReference>
<evidence type="ECO:0000256" key="3">
    <source>
        <dbReference type="ARBA" id="ARBA00022559"/>
    </source>
</evidence>
<gene>
    <name evidence="14" type="ORF">C8E89_104309</name>
</gene>
<comment type="cofactor">
    <cofactor evidence="1">
        <name>Ca(2+)</name>
        <dbReference type="ChEBI" id="CHEBI:29108"/>
    </cofactor>
</comment>
<evidence type="ECO:0000256" key="7">
    <source>
        <dbReference type="ARBA" id="ARBA00022821"/>
    </source>
</evidence>
<evidence type="ECO:0000313" key="14">
    <source>
        <dbReference type="EMBL" id="PXX10511.1"/>
    </source>
</evidence>
<evidence type="ECO:0000256" key="10">
    <source>
        <dbReference type="ARBA" id="ARBA00023002"/>
    </source>
</evidence>
<dbReference type="Proteomes" id="UP000247781">
    <property type="component" value="Unassembled WGS sequence"/>
</dbReference>
<name>A0A318HKG4_9MYCO</name>
<evidence type="ECO:0000256" key="13">
    <source>
        <dbReference type="ARBA" id="ARBA00023160"/>
    </source>
</evidence>
<dbReference type="InterPro" id="IPR050783">
    <property type="entry name" value="Oxylipin_biosynth_metab"/>
</dbReference>
<proteinExistence type="predicted"/>
<dbReference type="InterPro" id="IPR019791">
    <property type="entry name" value="Haem_peroxidase_animal"/>
</dbReference>